<dbReference type="AlphaFoldDB" id="A0A2H9T2M3"/>
<dbReference type="EMBL" id="NSIT01000574">
    <property type="protein sequence ID" value="PJE77472.1"/>
    <property type="molecule type" value="Genomic_DNA"/>
</dbReference>
<proteinExistence type="predicted"/>
<gene>
    <name evidence="1" type="ORF">CI610_03605</name>
</gene>
<protein>
    <submittedName>
        <fullName evidence="1">Uncharacterized protein</fullName>
    </submittedName>
</protein>
<comment type="caution">
    <text evidence="1">The sequence shown here is derived from an EMBL/GenBank/DDBJ whole genome shotgun (WGS) entry which is preliminary data.</text>
</comment>
<name>A0A2H9T2M3_9ZZZZ</name>
<evidence type="ECO:0000313" key="1">
    <source>
        <dbReference type="EMBL" id="PJE77472.1"/>
    </source>
</evidence>
<sequence length="33" mass="4087">MTCLVFYDMRIHLVLHLSISHWIIFFYDIENDT</sequence>
<accession>A0A2H9T2M3</accession>
<reference evidence="1" key="1">
    <citation type="journal article" date="2017" name="Appl. Environ. Microbiol.">
        <title>Molecular characterization of an Endozoicomonas-like organism causing infection in king scallop Pecten maximus L.</title>
        <authorList>
            <person name="Cano I."/>
            <person name="van Aerle R."/>
            <person name="Ross S."/>
            <person name="Verner-Jeffreys D.W."/>
            <person name="Paley R.K."/>
            <person name="Rimmer G."/>
            <person name="Ryder D."/>
            <person name="Hooper P."/>
            <person name="Stone D."/>
            <person name="Feist S.W."/>
        </authorList>
    </citation>
    <scope>NUCLEOTIDE SEQUENCE</scope>
</reference>
<organism evidence="1">
    <name type="scientific">invertebrate metagenome</name>
    <dbReference type="NCBI Taxonomy" id="1711999"/>
    <lineage>
        <taxon>unclassified sequences</taxon>
        <taxon>metagenomes</taxon>
        <taxon>organismal metagenomes</taxon>
    </lineage>
</organism>